<dbReference type="InterPro" id="IPR027417">
    <property type="entry name" value="P-loop_NTPase"/>
</dbReference>
<sequence>MGLAVDEFIATNNLIKIGLICLELIGIGIIGALVSYFLKYKTGFVGRYVVKDIRLDLFSHVNKFSFAYFDETSTGDIISRIMSDSQEVIQFLTNSLIDLLINIVVLFGILYIMSIWNIYFFFIFLFLFPLIIFSQYIYVKKVTPAKKRIMVANSTLTSATHNIVGGLQEVKLYAREEYMGGIFNKWNKEYYDAVMESTKYNALWIPFIPLIVSLSTALILLLGGLTIINGTFTIGSLLASLGYMAILSIPVNSIASFVSTANSAGIAAERIFMILDINPKISDSVDAIELNNLDGKIEFKNVNFHYKESNIVLSNINLKINPGEVIAFVGPSGVGKTTLLHLLPRFYDVVDGEICIDNINIKNIKLEFLRKIVGISMQNIFLFDGTIMENIVFGKDDATIEEIKNAVRIAQLDKFISSLPMGYDTNIGERGIKLSGGQSQLLNLARVLVTDPKILILDEPTGHMDALTDERLINSVKRAMKGRTTLIIAHRLWTIHSADKIVVLRDDQIEAIGSHNDLIQNNSFYQEFFATQFNIKTMNKQETLGGDLRRKRTS</sequence>
<evidence type="ECO:0000256" key="7">
    <source>
        <dbReference type="ARBA" id="ARBA00022989"/>
    </source>
</evidence>
<organism evidence="12">
    <name type="scientific">marine sediment metagenome</name>
    <dbReference type="NCBI Taxonomy" id="412755"/>
    <lineage>
        <taxon>unclassified sequences</taxon>
        <taxon>metagenomes</taxon>
        <taxon>ecological metagenomes</taxon>
    </lineage>
</organism>
<comment type="caution">
    <text evidence="12">The sequence shown here is derived from an EMBL/GenBank/DDBJ whole genome shotgun (WGS) entry which is preliminary data.</text>
</comment>
<keyword evidence="7 9" id="KW-1133">Transmembrane helix</keyword>
<evidence type="ECO:0000256" key="4">
    <source>
        <dbReference type="ARBA" id="ARBA00022692"/>
    </source>
</evidence>
<evidence type="ECO:0000256" key="8">
    <source>
        <dbReference type="ARBA" id="ARBA00023136"/>
    </source>
</evidence>
<evidence type="ECO:0000259" key="10">
    <source>
        <dbReference type="PROSITE" id="PS50893"/>
    </source>
</evidence>
<comment type="subcellular location">
    <subcellularLocation>
        <location evidence="1">Cell membrane</location>
        <topology evidence="1">Multi-pass membrane protein</topology>
    </subcellularLocation>
</comment>
<proteinExistence type="predicted"/>
<dbReference type="PROSITE" id="PS50929">
    <property type="entry name" value="ABC_TM1F"/>
    <property type="match status" value="1"/>
</dbReference>
<dbReference type="EMBL" id="LAZR01000723">
    <property type="protein sequence ID" value="KKN59544.1"/>
    <property type="molecule type" value="Genomic_DNA"/>
</dbReference>
<dbReference type="FunFam" id="3.40.50.300:FF:000221">
    <property type="entry name" value="Multidrug ABC transporter ATP-binding protein"/>
    <property type="match status" value="1"/>
</dbReference>
<dbReference type="InterPro" id="IPR017871">
    <property type="entry name" value="ABC_transporter-like_CS"/>
</dbReference>
<dbReference type="GO" id="GO:0005524">
    <property type="term" value="F:ATP binding"/>
    <property type="evidence" value="ECO:0007669"/>
    <property type="project" value="UniProtKB-KW"/>
</dbReference>
<accession>A0A0F9RXI1</accession>
<dbReference type="InterPro" id="IPR011527">
    <property type="entry name" value="ABC1_TM_dom"/>
</dbReference>
<keyword evidence="6" id="KW-0067">ATP-binding</keyword>
<dbReference type="Pfam" id="PF00664">
    <property type="entry name" value="ABC_membrane"/>
    <property type="match status" value="1"/>
</dbReference>
<protein>
    <recommendedName>
        <fullName evidence="13">ABC transmembrane type-1 domain-containing protein</fullName>
    </recommendedName>
</protein>
<keyword evidence="3" id="KW-1003">Cell membrane</keyword>
<feature type="domain" description="ABC transporter" evidence="10">
    <location>
        <begin position="297"/>
        <end position="531"/>
    </location>
</feature>
<dbReference type="PANTHER" id="PTHR43394">
    <property type="entry name" value="ATP-DEPENDENT PERMEASE MDL1, MITOCHONDRIAL"/>
    <property type="match status" value="1"/>
</dbReference>
<dbReference type="InterPro" id="IPR003439">
    <property type="entry name" value="ABC_transporter-like_ATP-bd"/>
</dbReference>
<keyword evidence="5" id="KW-0547">Nucleotide-binding</keyword>
<feature type="transmembrane region" description="Helical" evidence="9">
    <location>
        <begin position="88"/>
        <end position="112"/>
    </location>
</feature>
<dbReference type="CDD" id="cd07346">
    <property type="entry name" value="ABC_6TM_exporters"/>
    <property type="match status" value="1"/>
</dbReference>
<dbReference type="Pfam" id="PF00005">
    <property type="entry name" value="ABC_tran"/>
    <property type="match status" value="1"/>
</dbReference>
<feature type="domain" description="ABC transmembrane type-1" evidence="11">
    <location>
        <begin position="1"/>
        <end position="263"/>
    </location>
</feature>
<gene>
    <name evidence="12" type="ORF">LCGC14_0540870</name>
</gene>
<keyword evidence="4 9" id="KW-0812">Transmembrane</keyword>
<dbReference type="InterPro" id="IPR036640">
    <property type="entry name" value="ABC1_TM_sf"/>
</dbReference>
<name>A0A0F9RXI1_9ZZZZ</name>
<evidence type="ECO:0000256" key="9">
    <source>
        <dbReference type="SAM" id="Phobius"/>
    </source>
</evidence>
<dbReference type="GO" id="GO:0015421">
    <property type="term" value="F:ABC-type oligopeptide transporter activity"/>
    <property type="evidence" value="ECO:0007669"/>
    <property type="project" value="TreeGrafter"/>
</dbReference>
<dbReference type="GO" id="GO:0005886">
    <property type="term" value="C:plasma membrane"/>
    <property type="evidence" value="ECO:0007669"/>
    <property type="project" value="UniProtKB-SubCell"/>
</dbReference>
<dbReference type="SMART" id="SM00382">
    <property type="entry name" value="AAA"/>
    <property type="match status" value="1"/>
</dbReference>
<evidence type="ECO:0000259" key="11">
    <source>
        <dbReference type="PROSITE" id="PS50929"/>
    </source>
</evidence>
<dbReference type="Gene3D" id="3.40.50.300">
    <property type="entry name" value="P-loop containing nucleotide triphosphate hydrolases"/>
    <property type="match status" value="1"/>
</dbReference>
<evidence type="ECO:0000313" key="12">
    <source>
        <dbReference type="EMBL" id="KKN59544.1"/>
    </source>
</evidence>
<dbReference type="InterPro" id="IPR003593">
    <property type="entry name" value="AAA+_ATPase"/>
</dbReference>
<feature type="transmembrane region" description="Helical" evidence="9">
    <location>
        <begin position="234"/>
        <end position="255"/>
    </location>
</feature>
<dbReference type="InterPro" id="IPR039421">
    <property type="entry name" value="Type_1_exporter"/>
</dbReference>
<evidence type="ECO:0000256" key="5">
    <source>
        <dbReference type="ARBA" id="ARBA00022741"/>
    </source>
</evidence>
<dbReference type="GO" id="GO:0016887">
    <property type="term" value="F:ATP hydrolysis activity"/>
    <property type="evidence" value="ECO:0007669"/>
    <property type="project" value="InterPro"/>
</dbReference>
<evidence type="ECO:0000256" key="3">
    <source>
        <dbReference type="ARBA" id="ARBA00022475"/>
    </source>
</evidence>
<feature type="transmembrane region" description="Helical" evidence="9">
    <location>
        <begin position="203"/>
        <end position="228"/>
    </location>
</feature>
<keyword evidence="2" id="KW-0813">Transport</keyword>
<dbReference type="PANTHER" id="PTHR43394:SF1">
    <property type="entry name" value="ATP-BINDING CASSETTE SUB-FAMILY B MEMBER 10, MITOCHONDRIAL"/>
    <property type="match status" value="1"/>
</dbReference>
<dbReference type="SUPFAM" id="SSF52540">
    <property type="entry name" value="P-loop containing nucleoside triphosphate hydrolases"/>
    <property type="match status" value="1"/>
</dbReference>
<dbReference type="AlphaFoldDB" id="A0A0F9RXI1"/>
<reference evidence="12" key="1">
    <citation type="journal article" date="2015" name="Nature">
        <title>Complex archaea that bridge the gap between prokaryotes and eukaryotes.</title>
        <authorList>
            <person name="Spang A."/>
            <person name="Saw J.H."/>
            <person name="Jorgensen S.L."/>
            <person name="Zaremba-Niedzwiedzka K."/>
            <person name="Martijn J."/>
            <person name="Lind A.E."/>
            <person name="van Eijk R."/>
            <person name="Schleper C."/>
            <person name="Guy L."/>
            <person name="Ettema T.J."/>
        </authorList>
    </citation>
    <scope>NUCLEOTIDE SEQUENCE</scope>
</reference>
<dbReference type="PROSITE" id="PS50893">
    <property type="entry name" value="ABC_TRANSPORTER_2"/>
    <property type="match status" value="1"/>
</dbReference>
<evidence type="ECO:0000256" key="2">
    <source>
        <dbReference type="ARBA" id="ARBA00022448"/>
    </source>
</evidence>
<feature type="transmembrane region" description="Helical" evidence="9">
    <location>
        <begin position="118"/>
        <end position="139"/>
    </location>
</feature>
<evidence type="ECO:0000256" key="1">
    <source>
        <dbReference type="ARBA" id="ARBA00004651"/>
    </source>
</evidence>
<dbReference type="Gene3D" id="1.20.1560.10">
    <property type="entry name" value="ABC transporter type 1, transmembrane domain"/>
    <property type="match status" value="1"/>
</dbReference>
<feature type="transmembrane region" description="Helical" evidence="9">
    <location>
        <begin position="17"/>
        <end position="38"/>
    </location>
</feature>
<dbReference type="PROSITE" id="PS00211">
    <property type="entry name" value="ABC_TRANSPORTER_1"/>
    <property type="match status" value="1"/>
</dbReference>
<keyword evidence="8 9" id="KW-0472">Membrane</keyword>
<evidence type="ECO:0000256" key="6">
    <source>
        <dbReference type="ARBA" id="ARBA00022840"/>
    </source>
</evidence>
<dbReference type="SUPFAM" id="SSF90123">
    <property type="entry name" value="ABC transporter transmembrane region"/>
    <property type="match status" value="1"/>
</dbReference>
<evidence type="ECO:0008006" key="13">
    <source>
        <dbReference type="Google" id="ProtNLM"/>
    </source>
</evidence>